<keyword evidence="1" id="KW-0175">Coiled coil</keyword>
<feature type="compositionally biased region" description="Basic and acidic residues" evidence="2">
    <location>
        <begin position="333"/>
        <end position="343"/>
    </location>
</feature>
<protein>
    <submittedName>
        <fullName evidence="3">Uncharacterized protein</fullName>
    </submittedName>
</protein>
<keyword evidence="4" id="KW-1185">Reference proteome</keyword>
<organism evidence="3 4">
    <name type="scientific">Euplotes crassus</name>
    <dbReference type="NCBI Taxonomy" id="5936"/>
    <lineage>
        <taxon>Eukaryota</taxon>
        <taxon>Sar</taxon>
        <taxon>Alveolata</taxon>
        <taxon>Ciliophora</taxon>
        <taxon>Intramacronucleata</taxon>
        <taxon>Spirotrichea</taxon>
        <taxon>Hypotrichia</taxon>
        <taxon>Euplotida</taxon>
        <taxon>Euplotidae</taxon>
        <taxon>Moneuplotes</taxon>
    </lineage>
</organism>
<evidence type="ECO:0000313" key="3">
    <source>
        <dbReference type="EMBL" id="CAI2361749.1"/>
    </source>
</evidence>
<dbReference type="AlphaFoldDB" id="A0AAD1U7J6"/>
<feature type="compositionally biased region" description="Basic and acidic residues" evidence="2">
    <location>
        <begin position="560"/>
        <end position="570"/>
    </location>
</feature>
<name>A0AAD1U7J6_EUPCR</name>
<evidence type="ECO:0000256" key="2">
    <source>
        <dbReference type="SAM" id="MobiDB-lite"/>
    </source>
</evidence>
<evidence type="ECO:0000313" key="4">
    <source>
        <dbReference type="Proteomes" id="UP001295684"/>
    </source>
</evidence>
<reference evidence="3" key="1">
    <citation type="submission" date="2023-07" db="EMBL/GenBank/DDBJ databases">
        <authorList>
            <consortium name="AG Swart"/>
            <person name="Singh M."/>
            <person name="Singh A."/>
            <person name="Seah K."/>
            <person name="Emmerich C."/>
        </authorList>
    </citation>
    <scope>NUCLEOTIDE SEQUENCE</scope>
    <source>
        <strain evidence="3">DP1</strain>
    </source>
</reference>
<dbReference type="EMBL" id="CAMPGE010002931">
    <property type="protein sequence ID" value="CAI2361749.1"/>
    <property type="molecule type" value="Genomic_DNA"/>
</dbReference>
<proteinExistence type="predicted"/>
<gene>
    <name evidence="3" type="ORF">ECRASSUSDP1_LOCUS3062</name>
</gene>
<evidence type="ECO:0000256" key="1">
    <source>
        <dbReference type="SAM" id="Coils"/>
    </source>
</evidence>
<comment type="caution">
    <text evidence="3">The sequence shown here is derived from an EMBL/GenBank/DDBJ whole genome shotgun (WGS) entry which is preliminary data.</text>
</comment>
<feature type="region of interest" description="Disordered" evidence="2">
    <location>
        <begin position="560"/>
        <end position="586"/>
    </location>
</feature>
<accession>A0AAD1U7J6</accession>
<feature type="region of interest" description="Disordered" evidence="2">
    <location>
        <begin position="328"/>
        <end position="347"/>
    </location>
</feature>
<dbReference type="Proteomes" id="UP001295684">
    <property type="component" value="Unassembled WGS sequence"/>
</dbReference>
<sequence length="586" mass="68667">MAKVYATGQLGYKKYCQERISYINELKLEKKERIRMLGLLKDEEMYKLREQNNSLERLSKLKGSLQDLKNAGSSLQKVKEKMKEEQEQIRREEMRRKMKENLQDRVKLSKQREQEIKEKQEQTSKLLIEKFMKEEQDFTLKKEEEEKKRAEEIRNKELDIKNKFQERQKLAMLKDEESRRRIEEMKEARNKVPTPAPVVAKKLPPGVEIDPNSFNFNVTELIKNRGSKSPSIVRSNAINRVKSHLEKEKEKKVAFSSNTSVQRKKLGFLSTVNKDNHIGSVALHSVNSQSPTLDSKKKLPSLQKRLKRLVDPIAAKSKVEKLMRKVSIKSRKKEQNHVADSMKSKKRERNKIIDRLAMLGNISVAPVKNKNTTIQDIWRGHDSVVERTKRSDFANPINHASYAQSPEISLIEKESPHTIEKTSKTRRKKPSFSTHAKNLDLFLEDSIIEKYTKTSRKKKSKKGRKRGLNKSVIQENVGILPKSLEHHLSKKIKQVNPSFDEAFKYYDNDIHDLIEDKVCRTKIQHQSEAASPRFLMALKKKQRMNEYWKARVRKDFTRLDIKEENPESPKGENSSFRLLPTQRYKK</sequence>
<feature type="coiled-coil region" evidence="1">
    <location>
        <begin position="65"/>
        <end position="161"/>
    </location>
</feature>